<dbReference type="SUPFAM" id="SSF49464">
    <property type="entry name" value="Carboxypeptidase regulatory domain-like"/>
    <property type="match status" value="1"/>
</dbReference>
<comment type="caution">
    <text evidence="11">The sequence shown here is derived from an EMBL/GenBank/DDBJ whole genome shotgun (WGS) entry which is preliminary data.</text>
</comment>
<evidence type="ECO:0000256" key="1">
    <source>
        <dbReference type="ARBA" id="ARBA00004571"/>
    </source>
</evidence>
<evidence type="ECO:0000256" key="6">
    <source>
        <dbReference type="ARBA" id="ARBA00023136"/>
    </source>
</evidence>
<keyword evidence="5" id="KW-0732">Signal</keyword>
<sequence length="940" mass="104723">MTNLKQLFRPFLCLLFILVGMNGYAQQAVKISGAVYEAGKQPLIGATVSVTDFKFGAVTDINGRYQLNHVPQGKVRLVVRYLGKQEIDTVVTITGSRQLDFYMKDENFRLNDVVVVAQTKAGGTSTASYVNRNAIDHLQATSLTDILALAPGAISSNQTLNKAGLVTIRGVDNNRLNELNSFGATLIQDGAPLSNNANLSALNPSVNGSTAAMAGGASANTGVDARGISAENIESVEIVRGIPSVEYGDLTSGAVILHTKAGREPLRVSAKANPNIYQGSVGTGFELGRRAGALNLSGDYAYSNNKVTASYLTYQRVNLRAIYSNAFFGNRLRTNTSLSLNYAKNHEDDNPDLPRDISRGEDTGLRFNTNGLWQFDKGWLRNIRYVVQGSYTSKQSMTERDETSANSVYSGTMTDGTTLSNRPGRRVYDADGKELTHFSDADVRAGYYAHYLPNAYTSHNEIDSREVNFFAKLTANFFQSFGKFNNGLLLGSEVKLDGNEGEGTKWSMANPPFRSVRDYDSSYRPRSYKDIPYIKMLSFFAEDNAELTLGRHTLNLQAGLRYDRVSVVGGTFSPRVNVAFDLVPDVLTLRGGYGITAKMPTLTYLYPQKAYYEYIHINELPLENIPAEERVLLTTTRVVDTQNKALKVAKNYKSEVGLDLKLGKTRLSVTAFNEHLRNGYSLGSTLGSFLPFNYTIYGRNSDNKIVTKGTYPILTPYYTALNSQDMRTRGLEFEFYTGRIEAIRTAFQLSGAWMESKYASRKYHFYDNSNGAPASRTDIAIYDPKDQDDYQKQFVTTLRATHNIPRIGFVITLTAQAVWNESDWTTFHNDSIPIGYLSLKDGKPHYFEPGRFKTVDDVKAAGYDYLLQNVSHAKAIKETVSPYFQFNLNLTKEIGDVARISFFANNFFRSYPIKKSHRYPGTFDRKNSDFFFGMELTLKL</sequence>
<dbReference type="Proteomes" id="UP000664265">
    <property type="component" value="Unassembled WGS sequence"/>
</dbReference>
<gene>
    <name evidence="11" type="ORF">JHU38_00310</name>
</gene>
<evidence type="ECO:0000256" key="8">
    <source>
        <dbReference type="PROSITE-ProRule" id="PRU01360"/>
    </source>
</evidence>
<dbReference type="Pfam" id="PF07715">
    <property type="entry name" value="Plug"/>
    <property type="match status" value="1"/>
</dbReference>
<evidence type="ECO:0000313" key="11">
    <source>
        <dbReference type="EMBL" id="MBO1362236.1"/>
    </source>
</evidence>
<dbReference type="InterPro" id="IPR036942">
    <property type="entry name" value="Beta-barrel_TonB_sf"/>
</dbReference>
<proteinExistence type="inferred from homology"/>
<comment type="subcellular location">
    <subcellularLocation>
        <location evidence="1 8">Cell outer membrane</location>
        <topology evidence="1 8">Multi-pass membrane protein</topology>
    </subcellularLocation>
</comment>
<evidence type="ECO:0000256" key="2">
    <source>
        <dbReference type="ARBA" id="ARBA00022448"/>
    </source>
</evidence>
<keyword evidence="6 8" id="KW-0472">Membrane</keyword>
<dbReference type="PROSITE" id="PS52016">
    <property type="entry name" value="TONB_DEPENDENT_REC_3"/>
    <property type="match status" value="1"/>
</dbReference>
<dbReference type="Gene3D" id="2.170.130.10">
    <property type="entry name" value="TonB-dependent receptor, plug domain"/>
    <property type="match status" value="1"/>
</dbReference>
<dbReference type="InterPro" id="IPR039426">
    <property type="entry name" value="TonB-dep_rcpt-like"/>
</dbReference>
<evidence type="ECO:0000259" key="10">
    <source>
        <dbReference type="Pfam" id="PF07715"/>
    </source>
</evidence>
<reference evidence="11 12" key="1">
    <citation type="submission" date="2021-01" db="EMBL/GenBank/DDBJ databases">
        <title>Prevotella A2931 sp. nov.</title>
        <authorList>
            <person name="Buhl M."/>
            <person name="Oberhettinger P."/>
        </authorList>
    </citation>
    <scope>NUCLEOTIDE SEQUENCE [LARGE SCALE GENOMIC DNA]</scope>
    <source>
        <strain evidence="11 12">A2931</strain>
    </source>
</reference>
<evidence type="ECO:0000256" key="7">
    <source>
        <dbReference type="ARBA" id="ARBA00023237"/>
    </source>
</evidence>
<dbReference type="PANTHER" id="PTHR30069">
    <property type="entry name" value="TONB-DEPENDENT OUTER MEMBRANE RECEPTOR"/>
    <property type="match status" value="1"/>
</dbReference>
<evidence type="ECO:0000256" key="4">
    <source>
        <dbReference type="ARBA" id="ARBA00022692"/>
    </source>
</evidence>
<accession>A0ABS3M2C1</accession>
<keyword evidence="2 8" id="KW-0813">Transport</keyword>
<keyword evidence="12" id="KW-1185">Reference proteome</keyword>
<organism evidence="11 12">
    <name type="scientific">Prevotella illustrans</name>
    <dbReference type="NCBI Taxonomy" id="2800387"/>
    <lineage>
        <taxon>Bacteria</taxon>
        <taxon>Pseudomonadati</taxon>
        <taxon>Bacteroidota</taxon>
        <taxon>Bacteroidia</taxon>
        <taxon>Bacteroidales</taxon>
        <taxon>Prevotellaceae</taxon>
        <taxon>Prevotella</taxon>
    </lineage>
</organism>
<dbReference type="PANTHER" id="PTHR30069:SF29">
    <property type="entry name" value="HEMOGLOBIN AND HEMOGLOBIN-HAPTOGLOBIN-BINDING PROTEIN 1-RELATED"/>
    <property type="match status" value="1"/>
</dbReference>
<dbReference type="EMBL" id="JAERMS010000001">
    <property type="protein sequence ID" value="MBO1362236.1"/>
    <property type="molecule type" value="Genomic_DNA"/>
</dbReference>
<feature type="region of interest" description="Disordered" evidence="9">
    <location>
        <begin position="394"/>
        <end position="424"/>
    </location>
</feature>
<name>A0ABS3M2C1_9BACT</name>
<evidence type="ECO:0000256" key="9">
    <source>
        <dbReference type="SAM" id="MobiDB-lite"/>
    </source>
</evidence>
<dbReference type="Gene3D" id="2.60.40.1120">
    <property type="entry name" value="Carboxypeptidase-like, regulatory domain"/>
    <property type="match status" value="1"/>
</dbReference>
<evidence type="ECO:0000313" key="12">
    <source>
        <dbReference type="Proteomes" id="UP000664265"/>
    </source>
</evidence>
<dbReference type="InterPro" id="IPR012910">
    <property type="entry name" value="Plug_dom"/>
</dbReference>
<keyword evidence="4 8" id="KW-0812">Transmembrane</keyword>
<dbReference type="SUPFAM" id="SSF56935">
    <property type="entry name" value="Porins"/>
    <property type="match status" value="1"/>
</dbReference>
<comment type="similarity">
    <text evidence="8">Belongs to the TonB-dependent receptor family.</text>
</comment>
<keyword evidence="3 8" id="KW-1134">Transmembrane beta strand</keyword>
<dbReference type="InterPro" id="IPR008969">
    <property type="entry name" value="CarboxyPept-like_regulatory"/>
</dbReference>
<keyword evidence="7 8" id="KW-0998">Cell outer membrane</keyword>
<evidence type="ECO:0000256" key="5">
    <source>
        <dbReference type="ARBA" id="ARBA00022729"/>
    </source>
</evidence>
<dbReference type="InterPro" id="IPR037066">
    <property type="entry name" value="Plug_dom_sf"/>
</dbReference>
<dbReference type="RefSeq" id="WP_107581567.1">
    <property type="nucleotide sequence ID" value="NZ_JAERMS010000001.1"/>
</dbReference>
<evidence type="ECO:0000256" key="3">
    <source>
        <dbReference type="ARBA" id="ARBA00022452"/>
    </source>
</evidence>
<protein>
    <submittedName>
        <fullName evidence="11">Carboxypeptidase-like regulatory domain-containing protein</fullName>
    </submittedName>
</protein>
<feature type="domain" description="TonB-dependent receptor plug" evidence="10">
    <location>
        <begin position="124"/>
        <end position="255"/>
    </location>
</feature>
<dbReference type="Gene3D" id="2.40.170.20">
    <property type="entry name" value="TonB-dependent receptor, beta-barrel domain"/>
    <property type="match status" value="1"/>
</dbReference>
<feature type="compositionally biased region" description="Polar residues" evidence="9">
    <location>
        <begin position="404"/>
        <end position="421"/>
    </location>
</feature>
<dbReference type="Pfam" id="PF13715">
    <property type="entry name" value="CarbopepD_reg_2"/>
    <property type="match status" value="1"/>
</dbReference>